<organism evidence="6 7">
    <name type="scientific">Anaerocolumna xylanovorans DSM 12503</name>
    <dbReference type="NCBI Taxonomy" id="1121345"/>
    <lineage>
        <taxon>Bacteria</taxon>
        <taxon>Bacillati</taxon>
        <taxon>Bacillota</taxon>
        <taxon>Clostridia</taxon>
        <taxon>Lachnospirales</taxon>
        <taxon>Lachnospiraceae</taxon>
        <taxon>Anaerocolumna</taxon>
    </lineage>
</organism>
<protein>
    <recommendedName>
        <fullName evidence="8">Membrane associated serine protease, rhomboid family</fullName>
    </recommendedName>
</protein>
<feature type="transmembrane region" description="Helical" evidence="5">
    <location>
        <begin position="131"/>
        <end position="153"/>
    </location>
</feature>
<feature type="transmembrane region" description="Helical" evidence="5">
    <location>
        <begin position="183"/>
        <end position="200"/>
    </location>
</feature>
<keyword evidence="2 5" id="KW-0812">Transmembrane</keyword>
<evidence type="ECO:0000313" key="7">
    <source>
        <dbReference type="Proteomes" id="UP000184612"/>
    </source>
</evidence>
<dbReference type="STRING" id="1121345.SAMN02745217_02719"/>
<dbReference type="EMBL" id="FRFD01000007">
    <property type="protein sequence ID" value="SHO50349.1"/>
    <property type="molecule type" value="Genomic_DNA"/>
</dbReference>
<evidence type="ECO:0000313" key="6">
    <source>
        <dbReference type="EMBL" id="SHO50349.1"/>
    </source>
</evidence>
<feature type="transmembrane region" description="Helical" evidence="5">
    <location>
        <begin position="100"/>
        <end position="119"/>
    </location>
</feature>
<feature type="transmembrane region" description="Helical" evidence="5">
    <location>
        <begin position="21"/>
        <end position="41"/>
    </location>
</feature>
<keyword evidence="7" id="KW-1185">Reference proteome</keyword>
<feature type="transmembrane region" description="Helical" evidence="5">
    <location>
        <begin position="72"/>
        <end position="93"/>
    </location>
</feature>
<evidence type="ECO:0000256" key="5">
    <source>
        <dbReference type="SAM" id="Phobius"/>
    </source>
</evidence>
<keyword evidence="3 5" id="KW-1133">Transmembrane helix</keyword>
<evidence type="ECO:0000256" key="1">
    <source>
        <dbReference type="ARBA" id="ARBA00004141"/>
    </source>
</evidence>
<dbReference type="GO" id="GO:0016020">
    <property type="term" value="C:membrane"/>
    <property type="evidence" value="ECO:0007669"/>
    <property type="project" value="UniProtKB-SubCell"/>
</dbReference>
<gene>
    <name evidence="6" type="ORF">SAMN02745217_02719</name>
</gene>
<dbReference type="RefSeq" id="WP_073589387.1">
    <property type="nucleotide sequence ID" value="NZ_FRFD01000007.1"/>
</dbReference>
<name>A0A1M7YCN6_9FIRM</name>
<dbReference type="InterPro" id="IPR035952">
    <property type="entry name" value="Rhomboid-like_sf"/>
</dbReference>
<dbReference type="Proteomes" id="UP000184612">
    <property type="component" value="Unassembled WGS sequence"/>
</dbReference>
<reference evidence="6 7" key="1">
    <citation type="submission" date="2016-12" db="EMBL/GenBank/DDBJ databases">
        <authorList>
            <person name="Song W.-J."/>
            <person name="Kurnit D.M."/>
        </authorList>
    </citation>
    <scope>NUCLEOTIDE SEQUENCE [LARGE SCALE GENOMIC DNA]</scope>
    <source>
        <strain evidence="6 7">DSM 12503</strain>
    </source>
</reference>
<evidence type="ECO:0000256" key="4">
    <source>
        <dbReference type="ARBA" id="ARBA00023136"/>
    </source>
</evidence>
<sequence length="292" mass="34326">MNFLNKLERKFGRYAIHNLMLYVSILYATGFIINQINPLFYQQYLMLDIDKLLQGQVWRIVTFLIQPQFDNMLFAAIGIYFYYMIGSALENAWGAFRFNLYYFSGLLLNVLAVVVYYMVANVSIPLGMDYINYAMFLAFATLYPNTQILLFFIIPIKIKYLAYLDVLFLGMQLYKAIASGNYFIAFAIVIALGNFLLYFFSSRKYKRFSPNEVKRKRNFKSQVRSGEKGNNVVDFNGRRQITRHKCAICGRTELDDENLEFRFCSKCDGNYEYCMDHLFTHEHVKKPENSNH</sequence>
<dbReference type="SUPFAM" id="SSF144091">
    <property type="entry name" value="Rhomboid-like"/>
    <property type="match status" value="1"/>
</dbReference>
<evidence type="ECO:0000256" key="3">
    <source>
        <dbReference type="ARBA" id="ARBA00022989"/>
    </source>
</evidence>
<proteinExistence type="predicted"/>
<dbReference type="OrthoDB" id="9778756at2"/>
<dbReference type="AlphaFoldDB" id="A0A1M7YCN6"/>
<dbReference type="Gene3D" id="1.20.1540.10">
    <property type="entry name" value="Rhomboid-like"/>
    <property type="match status" value="1"/>
</dbReference>
<keyword evidence="4 5" id="KW-0472">Membrane</keyword>
<evidence type="ECO:0008006" key="8">
    <source>
        <dbReference type="Google" id="ProtNLM"/>
    </source>
</evidence>
<accession>A0A1M7YCN6</accession>
<comment type="subcellular location">
    <subcellularLocation>
        <location evidence="1">Membrane</location>
        <topology evidence="1">Multi-pass membrane protein</topology>
    </subcellularLocation>
</comment>
<evidence type="ECO:0000256" key="2">
    <source>
        <dbReference type="ARBA" id="ARBA00022692"/>
    </source>
</evidence>